<keyword evidence="5 7" id="KW-1133">Transmembrane helix</keyword>
<evidence type="ECO:0000256" key="3">
    <source>
        <dbReference type="ARBA" id="ARBA00022741"/>
    </source>
</evidence>
<evidence type="ECO:0000313" key="10">
    <source>
        <dbReference type="Proteomes" id="UP000482960"/>
    </source>
</evidence>
<dbReference type="PANTHER" id="PTHR24221:SF654">
    <property type="entry name" value="ATP-BINDING CASSETTE SUB-FAMILY B MEMBER 6"/>
    <property type="match status" value="1"/>
</dbReference>
<evidence type="ECO:0000256" key="4">
    <source>
        <dbReference type="ARBA" id="ARBA00022840"/>
    </source>
</evidence>
<dbReference type="InterPro" id="IPR039421">
    <property type="entry name" value="Type_1_exporter"/>
</dbReference>
<dbReference type="InterPro" id="IPR036640">
    <property type="entry name" value="ABC1_TM_sf"/>
</dbReference>
<dbReference type="PANTHER" id="PTHR24221">
    <property type="entry name" value="ATP-BINDING CASSETTE SUB-FAMILY B"/>
    <property type="match status" value="1"/>
</dbReference>
<sequence length="516" mass="52731">MKTSALAAAGLALAVLAEACSIGLLALSGWFIAASAVAGAAGYSAFSYLAPSGGVRAFAVGRIAANYANRVVLHAAALRRISTARIAFYDRAAGSGATAWSGQSLDRVMSDADTTGMALIQAAAPAVCAATMTAGGCLAIVLAGYPPVAVVLAVTATVHAGLAAAAAYRTDDAARTRSLLRTELVTATGAWTEMASLGAAGLLADRTLRRLATFESQQNRHAVAAARLAASARAVTATAMPLALVLAARSGATVAALAFVALLATGVLANGERLLPAAITWTQARQARKRLASIGEEGPARPPAAATFRTSFDLRGLTVSGYRLPETPTRAARQIRFTVTAGQTLVVTGASGSGKTTLLTSVAAALQRQPSAGVVTAVLADDYLFTGTVASNIRLAHPAATDADITDLLTDTALDRARLDPQTSTGVGGRGLSGGEQRRLHIARALATQPDVLLIDEPTTGLDPATAEHLLTGIRRRLPHVVLVMAIHDTPGARPGETPDSTWSRLSLDQIQLGDS</sequence>
<dbReference type="InterPro" id="IPR003439">
    <property type="entry name" value="ABC_transporter-like_ATP-bd"/>
</dbReference>
<dbReference type="SUPFAM" id="SSF90123">
    <property type="entry name" value="ABC transporter transmembrane region"/>
    <property type="match status" value="1"/>
</dbReference>
<evidence type="ECO:0000313" key="9">
    <source>
        <dbReference type="EMBL" id="GFJ95529.1"/>
    </source>
</evidence>
<dbReference type="InterPro" id="IPR027417">
    <property type="entry name" value="P-loop_NTPase"/>
</dbReference>
<comment type="subcellular location">
    <subcellularLocation>
        <location evidence="1">Cell membrane</location>
        <topology evidence="1">Multi-pass membrane protein</topology>
    </subcellularLocation>
</comment>
<keyword evidence="10" id="KW-1185">Reference proteome</keyword>
<evidence type="ECO:0000256" key="6">
    <source>
        <dbReference type="ARBA" id="ARBA00023136"/>
    </source>
</evidence>
<dbReference type="Pfam" id="PF00005">
    <property type="entry name" value="ABC_tran"/>
    <property type="match status" value="1"/>
</dbReference>
<dbReference type="AlphaFoldDB" id="A0A6V8LLM6"/>
<dbReference type="RefSeq" id="WP_173083139.1">
    <property type="nucleotide sequence ID" value="NZ_BAABJB010000021.1"/>
</dbReference>
<dbReference type="InterPro" id="IPR003593">
    <property type="entry name" value="AAA+_ATPase"/>
</dbReference>
<evidence type="ECO:0000259" key="8">
    <source>
        <dbReference type="PROSITE" id="PS50893"/>
    </source>
</evidence>
<dbReference type="GO" id="GO:0005524">
    <property type="term" value="F:ATP binding"/>
    <property type="evidence" value="ECO:0007669"/>
    <property type="project" value="UniProtKB-KW"/>
</dbReference>
<feature type="transmembrane region" description="Helical" evidence="7">
    <location>
        <begin position="29"/>
        <end position="49"/>
    </location>
</feature>
<name>A0A6V8LLM6_9ACTN</name>
<feature type="transmembrane region" description="Helical" evidence="7">
    <location>
        <begin position="148"/>
        <end position="168"/>
    </location>
</feature>
<dbReference type="Proteomes" id="UP000482960">
    <property type="component" value="Unassembled WGS sequence"/>
</dbReference>
<reference evidence="9 10" key="2">
    <citation type="submission" date="2020-03" db="EMBL/GenBank/DDBJ databases">
        <authorList>
            <person name="Ichikawa N."/>
            <person name="Kimura A."/>
            <person name="Kitahashi Y."/>
            <person name="Uohara A."/>
        </authorList>
    </citation>
    <scope>NUCLEOTIDE SEQUENCE [LARGE SCALE GENOMIC DNA]</scope>
    <source>
        <strain evidence="9 10">NBRC 108638</strain>
    </source>
</reference>
<organism evidence="9 10">
    <name type="scientific">Phytohabitans rumicis</name>
    <dbReference type="NCBI Taxonomy" id="1076125"/>
    <lineage>
        <taxon>Bacteria</taxon>
        <taxon>Bacillati</taxon>
        <taxon>Actinomycetota</taxon>
        <taxon>Actinomycetes</taxon>
        <taxon>Micromonosporales</taxon>
        <taxon>Micromonosporaceae</taxon>
    </lineage>
</organism>
<dbReference type="GO" id="GO:0042626">
    <property type="term" value="F:ATPase-coupled transmembrane transporter activity"/>
    <property type="evidence" value="ECO:0007669"/>
    <property type="project" value="TreeGrafter"/>
</dbReference>
<proteinExistence type="predicted"/>
<dbReference type="EMBL" id="BLPG01000001">
    <property type="protein sequence ID" value="GFJ95529.1"/>
    <property type="molecule type" value="Genomic_DNA"/>
</dbReference>
<protein>
    <submittedName>
        <fullName evidence="9">ABC transporter ATP-binding protein</fullName>
    </submittedName>
</protein>
<dbReference type="Gene3D" id="1.20.1560.10">
    <property type="entry name" value="ABC transporter type 1, transmembrane domain"/>
    <property type="match status" value="1"/>
</dbReference>
<dbReference type="SUPFAM" id="SSF52540">
    <property type="entry name" value="P-loop containing nucleoside triphosphate hydrolases"/>
    <property type="match status" value="1"/>
</dbReference>
<dbReference type="GO" id="GO:0016887">
    <property type="term" value="F:ATP hydrolysis activity"/>
    <property type="evidence" value="ECO:0007669"/>
    <property type="project" value="InterPro"/>
</dbReference>
<reference evidence="9 10" key="1">
    <citation type="submission" date="2020-03" db="EMBL/GenBank/DDBJ databases">
        <title>Whole genome shotgun sequence of Phytohabitans rumicis NBRC 108638.</title>
        <authorList>
            <person name="Komaki H."/>
            <person name="Tamura T."/>
        </authorList>
    </citation>
    <scope>NUCLEOTIDE SEQUENCE [LARGE SCALE GENOMIC DNA]</scope>
    <source>
        <strain evidence="9 10">NBRC 108638</strain>
    </source>
</reference>
<evidence type="ECO:0000256" key="7">
    <source>
        <dbReference type="SAM" id="Phobius"/>
    </source>
</evidence>
<keyword evidence="3" id="KW-0547">Nucleotide-binding</keyword>
<dbReference type="PROSITE" id="PS50893">
    <property type="entry name" value="ABC_TRANSPORTER_2"/>
    <property type="match status" value="1"/>
</dbReference>
<keyword evidence="2 7" id="KW-0812">Transmembrane</keyword>
<dbReference type="Gene3D" id="3.40.50.300">
    <property type="entry name" value="P-loop containing nucleotide triphosphate hydrolases"/>
    <property type="match status" value="1"/>
</dbReference>
<dbReference type="SMART" id="SM00382">
    <property type="entry name" value="AAA"/>
    <property type="match status" value="1"/>
</dbReference>
<evidence type="ECO:0000256" key="5">
    <source>
        <dbReference type="ARBA" id="ARBA00022989"/>
    </source>
</evidence>
<comment type="caution">
    <text evidence="9">The sequence shown here is derived from an EMBL/GenBank/DDBJ whole genome shotgun (WGS) entry which is preliminary data.</text>
</comment>
<dbReference type="CDD" id="cd00267">
    <property type="entry name" value="ABC_ATPase"/>
    <property type="match status" value="1"/>
</dbReference>
<dbReference type="GO" id="GO:0005886">
    <property type="term" value="C:plasma membrane"/>
    <property type="evidence" value="ECO:0007669"/>
    <property type="project" value="UniProtKB-SubCell"/>
</dbReference>
<gene>
    <name evidence="9" type="primary">cydC</name>
    <name evidence="9" type="ORF">Prum_091710</name>
</gene>
<feature type="domain" description="ABC transporter" evidence="8">
    <location>
        <begin position="314"/>
        <end position="511"/>
    </location>
</feature>
<feature type="transmembrane region" description="Helical" evidence="7">
    <location>
        <begin position="117"/>
        <end position="142"/>
    </location>
</feature>
<keyword evidence="6 7" id="KW-0472">Membrane</keyword>
<keyword evidence="4 9" id="KW-0067">ATP-binding</keyword>
<evidence type="ECO:0000256" key="2">
    <source>
        <dbReference type="ARBA" id="ARBA00022692"/>
    </source>
</evidence>
<feature type="transmembrane region" description="Helical" evidence="7">
    <location>
        <begin position="242"/>
        <end position="269"/>
    </location>
</feature>
<evidence type="ECO:0000256" key="1">
    <source>
        <dbReference type="ARBA" id="ARBA00004651"/>
    </source>
</evidence>
<accession>A0A6V8LLM6</accession>